<dbReference type="InterPro" id="IPR033985">
    <property type="entry name" value="SusD-like_N"/>
</dbReference>
<dbReference type="HOGENOM" id="CLU_015553_1_4_10"/>
<dbReference type="OrthoDB" id="5694214at2"/>
<accession>K5YKG7</accession>
<dbReference type="PATRIC" id="fig|999419.3.peg.424"/>
<evidence type="ECO:0000259" key="7">
    <source>
        <dbReference type="Pfam" id="PF14322"/>
    </source>
</evidence>
<keyword evidence="5" id="KW-0998">Cell outer membrane</keyword>
<dbReference type="Pfam" id="PF07980">
    <property type="entry name" value="SusD_RagB"/>
    <property type="match status" value="1"/>
</dbReference>
<dbReference type="eggNOG" id="COG1395">
    <property type="taxonomic scope" value="Bacteria"/>
</dbReference>
<dbReference type="RefSeq" id="WP_008154429.1">
    <property type="nucleotide sequence ID" value="NZ_JH976465.1"/>
</dbReference>
<evidence type="ECO:0000256" key="4">
    <source>
        <dbReference type="ARBA" id="ARBA00023136"/>
    </source>
</evidence>
<proteinExistence type="inferred from homology"/>
<organism evidence="8 9">
    <name type="scientific">Parabacteroides johnsonii CL02T12C29</name>
    <dbReference type="NCBI Taxonomy" id="999419"/>
    <lineage>
        <taxon>Bacteria</taxon>
        <taxon>Pseudomonadati</taxon>
        <taxon>Bacteroidota</taxon>
        <taxon>Bacteroidia</taxon>
        <taxon>Bacteroidales</taxon>
        <taxon>Tannerellaceae</taxon>
        <taxon>Parabacteroides</taxon>
    </lineage>
</organism>
<dbReference type="InterPro" id="IPR011990">
    <property type="entry name" value="TPR-like_helical_dom_sf"/>
</dbReference>
<comment type="similarity">
    <text evidence="2">Belongs to the SusD family.</text>
</comment>
<dbReference type="Proteomes" id="UP000001218">
    <property type="component" value="Unassembled WGS sequence"/>
</dbReference>
<comment type="subcellular location">
    <subcellularLocation>
        <location evidence="1">Cell outer membrane</location>
    </subcellularLocation>
</comment>
<keyword evidence="3" id="KW-0732">Signal</keyword>
<dbReference type="Gene3D" id="1.25.40.390">
    <property type="match status" value="1"/>
</dbReference>
<evidence type="ECO:0000256" key="1">
    <source>
        <dbReference type="ARBA" id="ARBA00004442"/>
    </source>
</evidence>
<protein>
    <recommendedName>
        <fullName evidence="10">RagB/SusD domain-containing protein</fullName>
    </recommendedName>
</protein>
<name>K5YKG7_9BACT</name>
<reference evidence="8 9" key="1">
    <citation type="submission" date="2012-02" db="EMBL/GenBank/DDBJ databases">
        <title>The Genome Sequence of Parabacteroides johnsonii CL02T12C29.</title>
        <authorList>
            <consortium name="The Broad Institute Genome Sequencing Platform"/>
            <person name="Earl A."/>
            <person name="Ward D."/>
            <person name="Feldgarden M."/>
            <person name="Gevers D."/>
            <person name="Zitomersky N.L."/>
            <person name="Coyne M.J."/>
            <person name="Comstock L.E."/>
            <person name="Young S.K."/>
            <person name="Zeng Q."/>
            <person name="Gargeya S."/>
            <person name="Fitzgerald M."/>
            <person name="Haas B."/>
            <person name="Abouelleil A."/>
            <person name="Alvarado L."/>
            <person name="Arachchi H.M."/>
            <person name="Berlin A."/>
            <person name="Chapman S.B."/>
            <person name="Gearin G."/>
            <person name="Goldberg J."/>
            <person name="Griggs A."/>
            <person name="Gujja S."/>
            <person name="Hansen M."/>
            <person name="Heiman D."/>
            <person name="Howarth C."/>
            <person name="Larimer J."/>
            <person name="Lui A."/>
            <person name="MacDonald P.J.P."/>
            <person name="McCowen C."/>
            <person name="Montmayeur A."/>
            <person name="Murphy C."/>
            <person name="Neiman D."/>
            <person name="Pearson M."/>
            <person name="Priest M."/>
            <person name="Roberts A."/>
            <person name="Saif S."/>
            <person name="Shea T."/>
            <person name="Sisk P."/>
            <person name="Stolte C."/>
            <person name="Sykes S."/>
            <person name="Wortman J."/>
            <person name="Nusbaum C."/>
            <person name="Birren B."/>
        </authorList>
    </citation>
    <scope>NUCLEOTIDE SEQUENCE [LARGE SCALE GENOMIC DNA]</scope>
    <source>
        <strain evidence="8 9">CL02T12C29</strain>
    </source>
</reference>
<comment type="caution">
    <text evidence="8">The sequence shown here is derived from an EMBL/GenBank/DDBJ whole genome shotgun (WGS) entry which is preliminary data.</text>
</comment>
<feature type="domain" description="RagB/SusD" evidence="6">
    <location>
        <begin position="374"/>
        <end position="597"/>
    </location>
</feature>
<sequence>MKHKFLIYFASTLCLLGCSEDFLDPEPHSFYTPENALLDKEGLEATLATCGSLVRDEFYSHAALIWAEYIFSDIAIMGGDDDNIPIDLDLRITPDTEDGLNKDAKIRPFWEKWWKIIGHANIIINRIGNAKIDSEEERNSILGEAYFYRAYAYYRLVHQFGDIPLSLEEIKTPRIDFVTFSRESILRKMRDDMKESVKYLPVAAIHGKVNKAAANHLLTKIHLSLGEFDEAIQAANAVINDGVHALMTNRFGVFKDREIETEGFQAYANNGSVRLDVIYDLHRPENKSHAENKEAIFNVVDRNGFDDAGAKDQVATMRNCTPYWNRTGVIKTPDGVNGMMRDWDEFNEYRVIGRGQGFLRMSNWLAYEVWTEDKDLRNKQPNWWRMEDLIYNNKALKDAGNPYYGTHVITQDVGPDSIRCWSPFFNKFIIEDLRMDQPNGHHSDWYVFRLAETYLLRAEAYFWKGDVIHAAKDLNEVHMRAGCDPISSSDVTMDVILDERAKELYYEEPRKCELTRIAYIYAKTGKSYNGTVYSLENFSESNFFYDRINAKNNFYRDRVLSKNGERYKISPWHVLWPIPYEVRDANMLGHINQNKGYSGCEDNITPKNYPEDYISE</sequence>
<evidence type="ECO:0000313" key="9">
    <source>
        <dbReference type="Proteomes" id="UP000001218"/>
    </source>
</evidence>
<dbReference type="InterPro" id="IPR012944">
    <property type="entry name" value="SusD_RagB_dom"/>
</dbReference>
<evidence type="ECO:0000313" key="8">
    <source>
        <dbReference type="EMBL" id="EKN14237.1"/>
    </source>
</evidence>
<dbReference type="GO" id="GO:0009279">
    <property type="term" value="C:cell outer membrane"/>
    <property type="evidence" value="ECO:0007669"/>
    <property type="project" value="UniProtKB-SubCell"/>
</dbReference>
<keyword evidence="4" id="KW-0472">Membrane</keyword>
<dbReference type="EMBL" id="AGZP01000007">
    <property type="protein sequence ID" value="EKN14237.1"/>
    <property type="molecule type" value="Genomic_DNA"/>
</dbReference>
<gene>
    <name evidence="8" type="ORF">HMPREF1077_00424</name>
</gene>
<evidence type="ECO:0000259" key="6">
    <source>
        <dbReference type="Pfam" id="PF07980"/>
    </source>
</evidence>
<dbReference type="AlphaFoldDB" id="K5YKG7"/>
<evidence type="ECO:0000256" key="3">
    <source>
        <dbReference type="ARBA" id="ARBA00022729"/>
    </source>
</evidence>
<feature type="domain" description="SusD-like N-terminal" evidence="7">
    <location>
        <begin position="102"/>
        <end position="223"/>
    </location>
</feature>
<evidence type="ECO:0000256" key="2">
    <source>
        <dbReference type="ARBA" id="ARBA00006275"/>
    </source>
</evidence>
<dbReference type="SUPFAM" id="SSF48452">
    <property type="entry name" value="TPR-like"/>
    <property type="match status" value="1"/>
</dbReference>
<evidence type="ECO:0000256" key="5">
    <source>
        <dbReference type="ARBA" id="ARBA00023237"/>
    </source>
</evidence>
<dbReference type="Pfam" id="PF14322">
    <property type="entry name" value="SusD-like_3"/>
    <property type="match status" value="1"/>
</dbReference>
<evidence type="ECO:0008006" key="10">
    <source>
        <dbReference type="Google" id="ProtNLM"/>
    </source>
</evidence>